<dbReference type="Pfam" id="PF03099">
    <property type="entry name" value="BPL_LplA_LipB"/>
    <property type="match status" value="1"/>
</dbReference>
<dbReference type="NCBIfam" id="TIGR00121">
    <property type="entry name" value="birA_ligase"/>
    <property type="match status" value="1"/>
</dbReference>
<dbReference type="AlphaFoldDB" id="A0A6G6GPM6"/>
<dbReference type="Proteomes" id="UP000505306">
    <property type="component" value="Chromosome"/>
</dbReference>
<name>A0A6G6GPM6_9FLAO</name>
<gene>
    <name evidence="3" type="ORF">G5B37_13290</name>
</gene>
<dbReference type="PROSITE" id="PS51733">
    <property type="entry name" value="BPL_LPL_CATALYTIC"/>
    <property type="match status" value="1"/>
</dbReference>
<dbReference type="PANTHER" id="PTHR12835">
    <property type="entry name" value="BIOTIN PROTEIN LIGASE"/>
    <property type="match status" value="1"/>
</dbReference>
<dbReference type="Gene3D" id="3.30.930.10">
    <property type="entry name" value="Bira Bifunctional Protein, Domain 2"/>
    <property type="match status" value="1"/>
</dbReference>
<dbReference type="InterPro" id="IPR004408">
    <property type="entry name" value="Biotin_CoA_COase_ligase"/>
</dbReference>
<dbReference type="CDD" id="cd16442">
    <property type="entry name" value="BPL"/>
    <property type="match status" value="1"/>
</dbReference>
<evidence type="ECO:0000256" key="1">
    <source>
        <dbReference type="ARBA" id="ARBA00022598"/>
    </source>
</evidence>
<organism evidence="3 4">
    <name type="scientific">Rasiella rasia</name>
    <dbReference type="NCBI Taxonomy" id="2744027"/>
    <lineage>
        <taxon>Bacteria</taxon>
        <taxon>Pseudomonadati</taxon>
        <taxon>Bacteroidota</taxon>
        <taxon>Flavobacteriia</taxon>
        <taxon>Flavobacteriales</taxon>
        <taxon>Flavobacteriaceae</taxon>
        <taxon>Rasiella</taxon>
    </lineage>
</organism>
<evidence type="ECO:0000313" key="3">
    <source>
        <dbReference type="EMBL" id="QIE60502.1"/>
    </source>
</evidence>
<evidence type="ECO:0000259" key="2">
    <source>
        <dbReference type="PROSITE" id="PS51733"/>
    </source>
</evidence>
<dbReference type="GO" id="GO:0004077">
    <property type="term" value="F:biotin--[biotin carboxyl-carrier protein] ligase activity"/>
    <property type="evidence" value="ECO:0007669"/>
    <property type="project" value="UniProtKB-EC"/>
</dbReference>
<dbReference type="SUPFAM" id="SSF55681">
    <property type="entry name" value="Class II aaRS and biotin synthetases"/>
    <property type="match status" value="1"/>
</dbReference>
<feature type="domain" description="BPL/LPL catalytic" evidence="2">
    <location>
        <begin position="1"/>
        <end position="177"/>
    </location>
</feature>
<keyword evidence="1 3" id="KW-0436">Ligase</keyword>
<dbReference type="RefSeq" id="WP_164680514.1">
    <property type="nucleotide sequence ID" value="NZ_CP049057.1"/>
</dbReference>
<protein>
    <submittedName>
        <fullName evidence="3">Biotin--[acetyl-CoA-carboxylase] ligase</fullName>
        <ecNumber evidence="3">6.3.4.15</ecNumber>
    </submittedName>
</protein>
<proteinExistence type="predicted"/>
<dbReference type="EC" id="6.3.4.15" evidence="3"/>
<dbReference type="EMBL" id="CP049057">
    <property type="protein sequence ID" value="QIE60502.1"/>
    <property type="molecule type" value="Genomic_DNA"/>
</dbReference>
<evidence type="ECO:0000313" key="4">
    <source>
        <dbReference type="Proteomes" id="UP000505306"/>
    </source>
</evidence>
<accession>A0A6G6GPM6</accession>
<keyword evidence="4" id="KW-1185">Reference proteome</keyword>
<dbReference type="InterPro" id="IPR004143">
    <property type="entry name" value="BPL_LPL_catalytic"/>
</dbReference>
<dbReference type="GO" id="GO:0005737">
    <property type="term" value="C:cytoplasm"/>
    <property type="evidence" value="ECO:0007669"/>
    <property type="project" value="TreeGrafter"/>
</dbReference>
<dbReference type="KEGG" id="mgel:G5B37_13290"/>
<reference evidence="3 4" key="1">
    <citation type="submission" date="2020-02" db="EMBL/GenBank/DDBJ databases">
        <title>Complete genome sequence of Flavobacteriaceae bacterium.</title>
        <authorList>
            <person name="Kim S.-J."/>
            <person name="Kim Y.-S."/>
            <person name="Kim K.-H."/>
        </authorList>
    </citation>
    <scope>NUCLEOTIDE SEQUENCE [LARGE SCALE GENOMIC DNA]</scope>
    <source>
        <strain evidence="3 4">RR4-40</strain>
    </source>
</reference>
<dbReference type="InterPro" id="IPR045864">
    <property type="entry name" value="aa-tRNA-synth_II/BPL/LPL"/>
</dbReference>
<sequence length="243" mass="27212">MKLIKLSAIDSTNSYLKELVKTAPFQDEVVVVATRQLNGRGQHGAGWQSQPSKSLTFSMFKQFESVLIAQQTLLSFCVSLALYEVLVEYKIPDLSIKWPNDIMSRQHKLAGILVENSLKGPHLASSVIGIGLNVNETEFNALPQATSMKLATGKTFQIDKLLHDIATAVFYKLSTIARQDISEVKKAYESVLFRKDRISVFETPNGIQKNGRIRGVTLDGLLTVEHDDDQWSHYGLKEVKLLY</sequence>
<dbReference type="PANTHER" id="PTHR12835:SF5">
    <property type="entry name" value="BIOTIN--PROTEIN LIGASE"/>
    <property type="match status" value="1"/>
</dbReference>